<dbReference type="InterPro" id="IPR003018">
    <property type="entry name" value="GAF"/>
</dbReference>
<dbReference type="InterPro" id="IPR043150">
    <property type="entry name" value="Phytochrome_PHY_sf"/>
</dbReference>
<keyword evidence="7" id="KW-0808">Transferase</keyword>
<dbReference type="InterPro" id="IPR035965">
    <property type="entry name" value="PAS-like_dom_sf"/>
</dbReference>
<dbReference type="SMART" id="SM00065">
    <property type="entry name" value="GAF"/>
    <property type="match status" value="1"/>
</dbReference>
<evidence type="ECO:0000313" key="7">
    <source>
        <dbReference type="EMBL" id="MFD0789676.1"/>
    </source>
</evidence>
<dbReference type="Pfam" id="PF01590">
    <property type="entry name" value="GAF"/>
    <property type="match status" value="1"/>
</dbReference>
<dbReference type="CDD" id="cd01949">
    <property type="entry name" value="GGDEF"/>
    <property type="match status" value="1"/>
</dbReference>
<evidence type="ECO:0000256" key="3">
    <source>
        <dbReference type="ARBA" id="ARBA00022991"/>
    </source>
</evidence>
<dbReference type="InterPro" id="IPR013654">
    <property type="entry name" value="PAS_2"/>
</dbReference>
<dbReference type="SUPFAM" id="SSF55781">
    <property type="entry name" value="GAF domain-like"/>
    <property type="match status" value="2"/>
</dbReference>
<dbReference type="PROSITE" id="PS50046">
    <property type="entry name" value="PHYTOCHROME_2"/>
    <property type="match status" value="1"/>
</dbReference>
<evidence type="ECO:0000313" key="8">
    <source>
        <dbReference type="Proteomes" id="UP001597055"/>
    </source>
</evidence>
<dbReference type="Gene3D" id="3.30.450.270">
    <property type="match status" value="1"/>
</dbReference>
<dbReference type="RefSeq" id="WP_204980845.1">
    <property type="nucleotide sequence ID" value="NZ_JBHTII010000001.1"/>
</dbReference>
<keyword evidence="4" id="KW-0675">Receptor</keyword>
<keyword evidence="2" id="KW-0716">Sensory transduction</keyword>
<dbReference type="InterPro" id="IPR001294">
    <property type="entry name" value="Phytochrome"/>
</dbReference>
<keyword evidence="7" id="KW-0548">Nucleotidyltransferase</keyword>
<dbReference type="EC" id="2.7.7.65" evidence="7"/>
<dbReference type="SMART" id="SM00267">
    <property type="entry name" value="GGDEF"/>
    <property type="match status" value="1"/>
</dbReference>
<sequence>MTDIPALSHEEERSRNAAEALRLQECSAEPLRTIGRIQSHGTLFAVDEQTGVVVVASENVEHWLGRTLAESGSETLVWAVAHAEAIDPIRAEFEGVDYDVIVHRGTVPLVVELEPVAHQLEYVRTGVVSAIQNISSITDPHELRTQAAAAIKQITGFDRVMCYEFHDDGHGQIVADEREPDMESYFGLHFPASDIPSQARALYLRKRSRVIAHTDDPGLPLRALLPEDQPLDLAETELRGVSPHHLQFMRNMGQVSTVSFAIVVDDRMIGMFTCAHRSPRRLPVLLRRSLEVLASQVGTQLTAALQIQQLRRQLDARERRVAIVAPLYGRTDVASALLSGTRTVLDVVPADGVVLQHGDSVHTLGVVPPPAVLLSVVDELDVGRLTWEALPIERPELAVEVPGVAGILIVPLGPDGDRLVFVRGEVTRDIEWLGDQGPANRDHTLSPRRSFSAWRESVTGRSLPWGVHAQDALALGEEIRAALVAREQAELAELALRDSLTGLRNRRFLDDRLDALLAGPHPSLAVIFLDLDEFKTVNDTRGHDVGDAVLAAVGKRLSGVARASDMVVRLGGDEFVIVCVGAGETDAHHVASRAIAAVGEPIAVEGGLLRISASAGVVAARPAMTAADMLAAADSAMYRSKRAGGGRVSA</sequence>
<dbReference type="InterPro" id="IPR029787">
    <property type="entry name" value="Nucleotide_cyclase"/>
</dbReference>
<keyword evidence="1" id="KW-0600">Photoreceptor protein</keyword>
<gene>
    <name evidence="7" type="ORF">ACFQ0P_04645</name>
</gene>
<evidence type="ECO:0000259" key="5">
    <source>
        <dbReference type="PROSITE" id="PS50046"/>
    </source>
</evidence>
<name>A0ABW3AG18_9MICO</name>
<keyword evidence="3" id="KW-0157">Chromophore</keyword>
<comment type="caution">
    <text evidence="7">The sequence shown here is derived from an EMBL/GenBank/DDBJ whole genome shotgun (WGS) entry which is preliminary data.</text>
</comment>
<evidence type="ECO:0000256" key="4">
    <source>
        <dbReference type="ARBA" id="ARBA00023170"/>
    </source>
</evidence>
<dbReference type="PANTHER" id="PTHR45138:SF9">
    <property type="entry name" value="DIGUANYLATE CYCLASE DGCM-RELATED"/>
    <property type="match status" value="1"/>
</dbReference>
<dbReference type="InterPro" id="IPR050469">
    <property type="entry name" value="Diguanylate_Cyclase"/>
</dbReference>
<dbReference type="Pfam" id="PF00990">
    <property type="entry name" value="GGDEF"/>
    <property type="match status" value="1"/>
</dbReference>
<dbReference type="InterPro" id="IPR016132">
    <property type="entry name" value="Phyto_chromo_attachment"/>
</dbReference>
<evidence type="ECO:0000256" key="2">
    <source>
        <dbReference type="ARBA" id="ARBA00022606"/>
    </source>
</evidence>
<dbReference type="InterPro" id="IPR013515">
    <property type="entry name" value="Phytochrome_cen-reg"/>
</dbReference>
<protein>
    <submittedName>
        <fullName evidence="7">Diguanylate cyclase domain-containing protein</fullName>
        <ecNumber evidence="7">2.7.7.65</ecNumber>
    </submittedName>
</protein>
<proteinExistence type="predicted"/>
<organism evidence="7 8">
    <name type="scientific">Microbacterium insulae</name>
    <dbReference type="NCBI Taxonomy" id="483014"/>
    <lineage>
        <taxon>Bacteria</taxon>
        <taxon>Bacillati</taxon>
        <taxon>Actinomycetota</taxon>
        <taxon>Actinomycetes</taxon>
        <taxon>Micrococcales</taxon>
        <taxon>Microbacteriaceae</taxon>
        <taxon>Microbacterium</taxon>
    </lineage>
</organism>
<dbReference type="Proteomes" id="UP001597055">
    <property type="component" value="Unassembled WGS sequence"/>
</dbReference>
<reference evidence="8" key="1">
    <citation type="journal article" date="2019" name="Int. J. Syst. Evol. Microbiol.">
        <title>The Global Catalogue of Microorganisms (GCM) 10K type strain sequencing project: providing services to taxonomists for standard genome sequencing and annotation.</title>
        <authorList>
            <consortium name="The Broad Institute Genomics Platform"/>
            <consortium name="The Broad Institute Genome Sequencing Center for Infectious Disease"/>
            <person name="Wu L."/>
            <person name="Ma J."/>
        </authorList>
    </citation>
    <scope>NUCLEOTIDE SEQUENCE [LARGE SCALE GENOMIC DNA]</scope>
    <source>
        <strain evidence="8">CCUG 54523</strain>
    </source>
</reference>
<keyword evidence="8" id="KW-1185">Reference proteome</keyword>
<dbReference type="InterPro" id="IPR043128">
    <property type="entry name" value="Rev_trsase/Diguanyl_cyclase"/>
</dbReference>
<feature type="domain" description="GGDEF" evidence="6">
    <location>
        <begin position="522"/>
        <end position="650"/>
    </location>
</feature>
<accession>A0ABW3AG18</accession>
<dbReference type="InterPro" id="IPR029016">
    <property type="entry name" value="GAF-like_dom_sf"/>
</dbReference>
<dbReference type="Pfam" id="PF00360">
    <property type="entry name" value="PHY"/>
    <property type="match status" value="1"/>
</dbReference>
<evidence type="ECO:0000259" key="6">
    <source>
        <dbReference type="PROSITE" id="PS50887"/>
    </source>
</evidence>
<dbReference type="InterPro" id="IPR000160">
    <property type="entry name" value="GGDEF_dom"/>
</dbReference>
<dbReference type="GO" id="GO:0052621">
    <property type="term" value="F:diguanylate cyclase activity"/>
    <property type="evidence" value="ECO:0007669"/>
    <property type="project" value="UniProtKB-EC"/>
</dbReference>
<dbReference type="EMBL" id="JBHTII010000001">
    <property type="protein sequence ID" value="MFD0789676.1"/>
    <property type="molecule type" value="Genomic_DNA"/>
</dbReference>
<dbReference type="SUPFAM" id="SSF55785">
    <property type="entry name" value="PYP-like sensor domain (PAS domain)"/>
    <property type="match status" value="1"/>
</dbReference>
<dbReference type="Gene3D" id="3.30.450.40">
    <property type="match status" value="1"/>
</dbReference>
<dbReference type="PROSITE" id="PS50887">
    <property type="entry name" value="GGDEF"/>
    <property type="match status" value="1"/>
</dbReference>
<dbReference type="Gene3D" id="3.30.70.270">
    <property type="match status" value="1"/>
</dbReference>
<evidence type="ECO:0000256" key="1">
    <source>
        <dbReference type="ARBA" id="ARBA00022543"/>
    </source>
</evidence>
<dbReference type="SUPFAM" id="SSF55073">
    <property type="entry name" value="Nucleotide cyclase"/>
    <property type="match status" value="1"/>
</dbReference>
<feature type="domain" description="Phytochrome chromophore attachment site" evidence="5">
    <location>
        <begin position="139"/>
        <end position="295"/>
    </location>
</feature>
<dbReference type="NCBIfam" id="TIGR00254">
    <property type="entry name" value="GGDEF"/>
    <property type="match status" value="1"/>
</dbReference>
<dbReference type="PANTHER" id="PTHR45138">
    <property type="entry name" value="REGULATORY COMPONENTS OF SENSORY TRANSDUCTION SYSTEM"/>
    <property type="match status" value="1"/>
</dbReference>
<dbReference type="PRINTS" id="PR01033">
    <property type="entry name" value="PHYTOCHROME"/>
</dbReference>
<dbReference type="Gene3D" id="3.30.450.20">
    <property type="entry name" value="PAS domain"/>
    <property type="match status" value="1"/>
</dbReference>
<dbReference type="Pfam" id="PF08446">
    <property type="entry name" value="PAS_2"/>
    <property type="match status" value="1"/>
</dbReference>